<keyword evidence="2" id="KW-1185">Reference proteome</keyword>
<accession>A0A6G0SYL3</accession>
<dbReference type="EMBL" id="VYZN01000079">
    <property type="protein sequence ID" value="KAE9523490.1"/>
    <property type="molecule type" value="Genomic_DNA"/>
</dbReference>
<sequence length="265" mass="30513">MRKLQYLFQIVYKDPANINDTPTPSITWVQALPNNFLRDVQALGCLNTNALSFQPPIESFTAILNSNYKEINFSSTCKESSNWTKFVKFPLISVVLADFLLSNGIAVQRVSPNERVMGHGFMELSPFRAQFWLPTVVTDSIIVPHSNMWQTSWDEIPITNKFKSIKKKITKWYTQPNASRRSEIINTRTRIGHTNLTHIHIIKYENNLSVANITNRFQSNILPAICQRKKHTQPTINDGGSSKRSQHALDSYLLQIHRHRHKNLI</sequence>
<evidence type="ECO:0000313" key="1">
    <source>
        <dbReference type="EMBL" id="KAE9523490.1"/>
    </source>
</evidence>
<evidence type="ECO:0000313" key="2">
    <source>
        <dbReference type="Proteomes" id="UP000475862"/>
    </source>
</evidence>
<proteinExistence type="predicted"/>
<dbReference type="Proteomes" id="UP000475862">
    <property type="component" value="Unassembled WGS sequence"/>
</dbReference>
<dbReference type="AlphaFoldDB" id="A0A6G0SYL3"/>
<organism evidence="1 2">
    <name type="scientific">Aphis glycines</name>
    <name type="common">Soybean aphid</name>
    <dbReference type="NCBI Taxonomy" id="307491"/>
    <lineage>
        <taxon>Eukaryota</taxon>
        <taxon>Metazoa</taxon>
        <taxon>Ecdysozoa</taxon>
        <taxon>Arthropoda</taxon>
        <taxon>Hexapoda</taxon>
        <taxon>Insecta</taxon>
        <taxon>Pterygota</taxon>
        <taxon>Neoptera</taxon>
        <taxon>Paraneoptera</taxon>
        <taxon>Hemiptera</taxon>
        <taxon>Sternorrhyncha</taxon>
        <taxon>Aphidomorpha</taxon>
        <taxon>Aphidoidea</taxon>
        <taxon>Aphididae</taxon>
        <taxon>Aphidini</taxon>
        <taxon>Aphis</taxon>
        <taxon>Aphis</taxon>
    </lineage>
</organism>
<protein>
    <submittedName>
        <fullName evidence="1">Uncharacterized protein</fullName>
    </submittedName>
</protein>
<reference evidence="1 2" key="1">
    <citation type="submission" date="2019-08" db="EMBL/GenBank/DDBJ databases">
        <title>The genome of the soybean aphid Biotype 1, its phylome, world population structure and adaptation to the North American continent.</title>
        <authorList>
            <person name="Giordano R."/>
            <person name="Donthu R.K."/>
            <person name="Hernandez A.G."/>
            <person name="Wright C.L."/>
            <person name="Zimin A.V."/>
        </authorList>
    </citation>
    <scope>NUCLEOTIDE SEQUENCE [LARGE SCALE GENOMIC DNA]</scope>
    <source>
        <tissue evidence="1">Whole aphids</tissue>
    </source>
</reference>
<comment type="caution">
    <text evidence="1">The sequence shown here is derived from an EMBL/GenBank/DDBJ whole genome shotgun (WGS) entry which is preliminary data.</text>
</comment>
<name>A0A6G0SYL3_APHGL</name>
<gene>
    <name evidence="1" type="ORF">AGLY_016042</name>
</gene>